<dbReference type="SUPFAM" id="SSF52540">
    <property type="entry name" value="P-loop containing nucleoside triphosphate hydrolases"/>
    <property type="match status" value="1"/>
</dbReference>
<evidence type="ECO:0000256" key="4">
    <source>
        <dbReference type="ARBA" id="ARBA00023125"/>
    </source>
</evidence>
<dbReference type="Gene3D" id="1.10.8.60">
    <property type="match status" value="1"/>
</dbReference>
<keyword evidence="2" id="KW-0067">ATP-binding</keyword>
<keyword evidence="8" id="KW-1185">Reference proteome</keyword>
<dbReference type="Proteomes" id="UP000184139">
    <property type="component" value="Unassembled WGS sequence"/>
</dbReference>
<dbReference type="SUPFAM" id="SSF46689">
    <property type="entry name" value="Homeodomain-like"/>
    <property type="match status" value="1"/>
</dbReference>
<keyword evidence="5" id="KW-0804">Transcription</keyword>
<dbReference type="InterPro" id="IPR058031">
    <property type="entry name" value="AAA_lid_NorR"/>
</dbReference>
<evidence type="ECO:0000256" key="2">
    <source>
        <dbReference type="ARBA" id="ARBA00022840"/>
    </source>
</evidence>
<dbReference type="InterPro" id="IPR027417">
    <property type="entry name" value="P-loop_NTPase"/>
</dbReference>
<dbReference type="GO" id="GO:0006355">
    <property type="term" value="P:regulation of DNA-templated transcription"/>
    <property type="evidence" value="ECO:0007669"/>
    <property type="project" value="InterPro"/>
</dbReference>
<reference evidence="7 8" key="1">
    <citation type="submission" date="2016-11" db="EMBL/GenBank/DDBJ databases">
        <authorList>
            <person name="Jaros S."/>
            <person name="Januszkiewicz K."/>
            <person name="Wedrychowicz H."/>
        </authorList>
    </citation>
    <scope>NUCLEOTIDE SEQUENCE [LARGE SCALE GENOMIC DNA]</scope>
    <source>
        <strain evidence="7 8">DSM 9705</strain>
    </source>
</reference>
<organism evidence="7 8">
    <name type="scientific">Desulfofustis glycolicus DSM 9705</name>
    <dbReference type="NCBI Taxonomy" id="1121409"/>
    <lineage>
        <taxon>Bacteria</taxon>
        <taxon>Pseudomonadati</taxon>
        <taxon>Thermodesulfobacteriota</taxon>
        <taxon>Desulfobulbia</taxon>
        <taxon>Desulfobulbales</taxon>
        <taxon>Desulfocapsaceae</taxon>
        <taxon>Desulfofustis</taxon>
    </lineage>
</organism>
<evidence type="ECO:0000313" key="8">
    <source>
        <dbReference type="Proteomes" id="UP000184139"/>
    </source>
</evidence>
<evidence type="ECO:0000256" key="3">
    <source>
        <dbReference type="ARBA" id="ARBA00023015"/>
    </source>
</evidence>
<protein>
    <submittedName>
        <fullName evidence="7">DNA-binding transcriptional response regulator, NtrC family, contains REC, AAA-type ATPase, and a Fis-type DNA-binding domains</fullName>
    </submittedName>
</protein>
<dbReference type="OrthoDB" id="9763792at2"/>
<proteinExistence type="predicted"/>
<dbReference type="PROSITE" id="PS50045">
    <property type="entry name" value="SIGMA54_INTERACT_4"/>
    <property type="match status" value="1"/>
</dbReference>
<keyword evidence="3" id="KW-0805">Transcription regulation</keyword>
<dbReference type="RefSeq" id="WP_073378012.1">
    <property type="nucleotide sequence ID" value="NZ_FQXS01000025.1"/>
</dbReference>
<dbReference type="AlphaFoldDB" id="A0A1M5XZ08"/>
<accession>A0A1M5XZ08</accession>
<dbReference type="GO" id="GO:0005524">
    <property type="term" value="F:ATP binding"/>
    <property type="evidence" value="ECO:0007669"/>
    <property type="project" value="UniProtKB-KW"/>
</dbReference>
<dbReference type="InterPro" id="IPR002078">
    <property type="entry name" value="Sigma_54_int"/>
</dbReference>
<dbReference type="InterPro" id="IPR002197">
    <property type="entry name" value="HTH_Fis"/>
</dbReference>
<gene>
    <name evidence="7" type="ORF">SAMN02745124_03474</name>
</gene>
<keyword evidence="4 7" id="KW-0238">DNA-binding</keyword>
<dbReference type="STRING" id="1121409.SAMN02745124_03474"/>
<evidence type="ECO:0000313" key="7">
    <source>
        <dbReference type="EMBL" id="SHI05045.1"/>
    </source>
</evidence>
<dbReference type="Pfam" id="PF02954">
    <property type="entry name" value="HTH_8"/>
    <property type="match status" value="1"/>
</dbReference>
<dbReference type="GO" id="GO:0043565">
    <property type="term" value="F:sequence-specific DNA binding"/>
    <property type="evidence" value="ECO:0007669"/>
    <property type="project" value="InterPro"/>
</dbReference>
<evidence type="ECO:0000256" key="5">
    <source>
        <dbReference type="ARBA" id="ARBA00023163"/>
    </source>
</evidence>
<dbReference type="PANTHER" id="PTHR32071">
    <property type="entry name" value="TRANSCRIPTIONAL REGULATORY PROTEIN"/>
    <property type="match status" value="1"/>
</dbReference>
<dbReference type="InterPro" id="IPR009057">
    <property type="entry name" value="Homeodomain-like_sf"/>
</dbReference>
<dbReference type="EMBL" id="FQXS01000025">
    <property type="protein sequence ID" value="SHI05045.1"/>
    <property type="molecule type" value="Genomic_DNA"/>
</dbReference>
<dbReference type="PANTHER" id="PTHR32071:SF117">
    <property type="entry name" value="PTS-DEPENDENT DIHYDROXYACETONE KINASE OPERON REGULATORY PROTEIN-RELATED"/>
    <property type="match status" value="1"/>
</dbReference>
<dbReference type="Pfam" id="PF25601">
    <property type="entry name" value="AAA_lid_14"/>
    <property type="match status" value="1"/>
</dbReference>
<keyword evidence="1" id="KW-0547">Nucleotide-binding</keyword>
<feature type="domain" description="Sigma-54 factor interaction" evidence="6">
    <location>
        <begin position="195"/>
        <end position="414"/>
    </location>
</feature>
<name>A0A1M5XZ08_9BACT</name>
<evidence type="ECO:0000259" key="6">
    <source>
        <dbReference type="PROSITE" id="PS50045"/>
    </source>
</evidence>
<sequence length="495" mass="53565">MDKGLDPFSSKALATLAGAVTVQGLLQRTRELLRTTCPVSLTALYCVDPDSAVVRLGGLADQDGGRRDERELGDTPDIIRAVQTIGAPIQLARRASLSAAAKPLVQHGLIAGDASLIIIRLIIDESLFSLLFVSAEPGKEFTAEHGRVCKSLRLPLAISLGHCLKHDRLRDRCRCFEADIDYLGRSRFEGEGVEVIGADLGLRTVMNEIRRVAGSDCPLLIRGEPGVGKGLLAKTSHFLSARQRRPYLECQLRLVPEGQRGGTLFGGPEPAGSGGPDRRAGLFPRATGGTVALRGVESLAAPLRQRLRGIIEGGADLQVRTGVRCMLLDDRCGERSEGLPVLSGTSSIVTIDVPPLRERREDIPRLLHYFLERVCLGSNRQLPVIDQASLQRCLDYHWPGNVGELRAVVERALLLTTEEVLRLPIGVEQEARQGGSAKLVHLDRLVADHIRRALQATGGKIAGPDGAAALLGVNPSTLRKRMRKLQIPFGRGVTY</sequence>
<dbReference type="Gene3D" id="1.10.10.60">
    <property type="entry name" value="Homeodomain-like"/>
    <property type="match status" value="1"/>
</dbReference>
<evidence type="ECO:0000256" key="1">
    <source>
        <dbReference type="ARBA" id="ARBA00022741"/>
    </source>
</evidence>
<dbReference type="Gene3D" id="3.40.50.300">
    <property type="entry name" value="P-loop containing nucleotide triphosphate hydrolases"/>
    <property type="match status" value="1"/>
</dbReference>
<dbReference type="Pfam" id="PF00158">
    <property type="entry name" value="Sigma54_activat"/>
    <property type="match status" value="1"/>
</dbReference>